<proteinExistence type="predicted"/>
<accession>A0A2S6D7T7</accession>
<evidence type="ECO:0008006" key="6">
    <source>
        <dbReference type="Google" id="ProtNLM"/>
    </source>
</evidence>
<dbReference type="EMBL" id="UHAP01000001">
    <property type="protein sequence ID" value="SUK27161.1"/>
    <property type="molecule type" value="Genomic_DNA"/>
</dbReference>
<dbReference type="Proteomes" id="UP000238775">
    <property type="component" value="Unassembled WGS sequence"/>
</dbReference>
<evidence type="ECO:0000313" key="4">
    <source>
        <dbReference type="Proteomes" id="UP000238775"/>
    </source>
</evidence>
<keyword evidence="1" id="KW-0812">Transmembrane</keyword>
<feature type="transmembrane region" description="Helical" evidence="1">
    <location>
        <begin position="28"/>
        <end position="47"/>
    </location>
</feature>
<reference evidence="2 4" key="1">
    <citation type="submission" date="2017-11" db="EMBL/GenBank/DDBJ databases">
        <authorList>
            <person name="Founou R.C."/>
            <person name="Founou L."/>
            <person name="Allam M."/>
            <person name="Ismail A."/>
            <person name="Essack S.Y."/>
        </authorList>
    </citation>
    <scope>NUCLEOTIDE SEQUENCE [LARGE SCALE GENOMIC DNA]</scope>
    <source>
        <strain evidence="2 4">G703N2B1</strain>
    </source>
</reference>
<dbReference type="EMBL" id="PGWZ01000323">
    <property type="protein sequence ID" value="PPJ75792.1"/>
    <property type="molecule type" value="Genomic_DNA"/>
</dbReference>
<evidence type="ECO:0000256" key="1">
    <source>
        <dbReference type="SAM" id="Phobius"/>
    </source>
</evidence>
<sequence length="219" mass="25805">MNRNLLTILLLIGYTYLIFNFLTTEYSLAPRIFYTLNFISLSLILLAKAKSKKLNKHTHFLDEVQLVLEKRYSTIMYILNIALVVSFISFLTGFIYLREEYPQFILYSSVLLVMSFYYIKLFYEDKNNIIYMNRKIVDFNNSEVECQLQLDDGEKNVLLKQLDNFYKSTIILMFITEITLMFYSIISSNYQTVSMVLIAIVIFISSSLLITTNVYTNRN</sequence>
<feature type="transmembrane region" description="Helical" evidence="1">
    <location>
        <begin position="104"/>
        <end position="123"/>
    </location>
</feature>
<feature type="transmembrane region" description="Helical" evidence="1">
    <location>
        <begin position="75"/>
        <end position="98"/>
    </location>
</feature>
<dbReference type="AlphaFoldDB" id="A0A2S6D7T7"/>
<protein>
    <recommendedName>
        <fullName evidence="6">DUF3169 family protein</fullName>
    </recommendedName>
</protein>
<feature type="transmembrane region" description="Helical" evidence="1">
    <location>
        <begin position="165"/>
        <end position="186"/>
    </location>
</feature>
<keyword evidence="1" id="KW-1133">Transmembrane helix</keyword>
<evidence type="ECO:0000313" key="2">
    <source>
        <dbReference type="EMBL" id="PPJ75792.1"/>
    </source>
</evidence>
<evidence type="ECO:0000313" key="3">
    <source>
        <dbReference type="EMBL" id="SUK27161.1"/>
    </source>
</evidence>
<dbReference type="RefSeq" id="WP_001081374.1">
    <property type="nucleotide sequence ID" value="NZ_BAABSP010000001.1"/>
</dbReference>
<feature type="transmembrane region" description="Helical" evidence="1">
    <location>
        <begin position="5"/>
        <end position="22"/>
    </location>
</feature>
<name>A0A2S6D7T7_STAAU</name>
<organism evidence="3 5">
    <name type="scientific">Staphylococcus aureus</name>
    <dbReference type="NCBI Taxonomy" id="1280"/>
    <lineage>
        <taxon>Bacteria</taxon>
        <taxon>Bacillati</taxon>
        <taxon>Bacillota</taxon>
        <taxon>Bacilli</taxon>
        <taxon>Bacillales</taxon>
        <taxon>Staphylococcaceae</taxon>
        <taxon>Staphylococcus</taxon>
    </lineage>
</organism>
<reference evidence="3 5" key="2">
    <citation type="submission" date="2018-06" db="EMBL/GenBank/DDBJ databases">
        <authorList>
            <consortium name="Pathogen Informatics"/>
            <person name="Doyle S."/>
        </authorList>
    </citation>
    <scope>NUCLEOTIDE SEQUENCE [LARGE SCALE GENOMIC DNA]</scope>
    <source>
        <strain evidence="3 5">NCTC6133</strain>
    </source>
</reference>
<keyword evidence="1" id="KW-0472">Membrane</keyword>
<evidence type="ECO:0000313" key="5">
    <source>
        <dbReference type="Proteomes" id="UP000255091"/>
    </source>
</evidence>
<dbReference type="Proteomes" id="UP000255091">
    <property type="component" value="Unassembled WGS sequence"/>
</dbReference>
<gene>
    <name evidence="2" type="ORF">CV021_04270</name>
    <name evidence="3" type="ORF">NCTC6133_00038</name>
</gene>
<feature type="transmembrane region" description="Helical" evidence="1">
    <location>
        <begin position="192"/>
        <end position="215"/>
    </location>
</feature>